<dbReference type="InterPro" id="IPR036263">
    <property type="entry name" value="Chorismate_II_sf"/>
</dbReference>
<dbReference type="Proteomes" id="UP000092382">
    <property type="component" value="Unassembled WGS sequence"/>
</dbReference>
<dbReference type="Pfam" id="PF01817">
    <property type="entry name" value="CM_2"/>
    <property type="match status" value="1"/>
</dbReference>
<sequence>MLINEKIGKKIWEFEMSELEGFRAEIDAVDCQIVEALAKRFEICQRVANFKKQHGIAMMQPERVEAVKQRRRELGMQYGLDGDFMVALYSVIIQETCRMEDEIIDG</sequence>
<comment type="caution">
    <text evidence="3">The sequence shown here is derived from an EMBL/GenBank/DDBJ whole genome shotgun (WGS) entry which is preliminary data.</text>
</comment>
<dbReference type="GO" id="GO:0004106">
    <property type="term" value="F:chorismate mutase activity"/>
    <property type="evidence" value="ECO:0007669"/>
    <property type="project" value="InterPro"/>
</dbReference>
<evidence type="ECO:0000313" key="4">
    <source>
        <dbReference type="Proteomes" id="UP000092382"/>
    </source>
</evidence>
<dbReference type="STRING" id="1803587.GCA_001593825_01262"/>
<reference evidence="3 4" key="1">
    <citation type="submission" date="2015-09" db="EMBL/GenBank/DDBJ databases">
        <title>Whole genome shotgun sequence assembly of Aphanizomenon flos-aquae UKL13.</title>
        <authorList>
            <person name="Driscoll C."/>
        </authorList>
    </citation>
    <scope>NUCLEOTIDE SEQUENCE [LARGE SCALE GENOMIC DNA]</scope>
    <source>
        <strain evidence="3">MDT13</strain>
    </source>
</reference>
<dbReference type="PATRIC" id="fig|1710894.3.peg.4016"/>
<dbReference type="InterPro" id="IPR002701">
    <property type="entry name" value="CM_II_prokaryot"/>
</dbReference>
<dbReference type="SUPFAM" id="SSF48600">
    <property type="entry name" value="Chorismate mutase II"/>
    <property type="match status" value="1"/>
</dbReference>
<dbReference type="GO" id="GO:0009697">
    <property type="term" value="P:salicylic acid biosynthetic process"/>
    <property type="evidence" value="ECO:0007669"/>
    <property type="project" value="InterPro"/>
</dbReference>
<dbReference type="EMBL" id="LJOY01000003">
    <property type="protein sequence ID" value="OBQ27212.1"/>
    <property type="molecule type" value="Genomic_DNA"/>
</dbReference>
<feature type="domain" description="Chorismate mutase" evidence="2">
    <location>
        <begin position="13"/>
        <end position="104"/>
    </location>
</feature>
<organism evidence="3 4">
    <name type="scientific">Aphanizomenon flos-aquae LD13</name>
    <dbReference type="NCBI Taxonomy" id="1710894"/>
    <lineage>
        <taxon>Bacteria</taxon>
        <taxon>Bacillati</taxon>
        <taxon>Cyanobacteriota</taxon>
        <taxon>Cyanophyceae</taxon>
        <taxon>Nostocales</taxon>
        <taxon>Aphanizomenonaceae</taxon>
        <taxon>Aphanizomenon</taxon>
    </lineage>
</organism>
<dbReference type="Gene3D" id="1.20.59.10">
    <property type="entry name" value="Chorismate mutase"/>
    <property type="match status" value="1"/>
</dbReference>
<dbReference type="GO" id="GO:0016835">
    <property type="term" value="F:carbon-oxygen lyase activity"/>
    <property type="evidence" value="ECO:0007669"/>
    <property type="project" value="InterPro"/>
</dbReference>
<dbReference type="NCBIfam" id="TIGR01803">
    <property type="entry name" value="CM-like"/>
    <property type="match status" value="1"/>
</dbReference>
<dbReference type="AlphaFoldDB" id="A0A1B7W1Q6"/>
<evidence type="ECO:0000259" key="2">
    <source>
        <dbReference type="PROSITE" id="PS51168"/>
    </source>
</evidence>
<evidence type="ECO:0000256" key="1">
    <source>
        <dbReference type="ARBA" id="ARBA00023235"/>
    </source>
</evidence>
<keyword evidence="1" id="KW-0413">Isomerase</keyword>
<dbReference type="PANTHER" id="PTHR38041">
    <property type="entry name" value="CHORISMATE MUTASE"/>
    <property type="match status" value="1"/>
</dbReference>
<dbReference type="InterPro" id="IPR008241">
    <property type="entry name" value="Isochorismate_pyruvate-lyase"/>
</dbReference>
<dbReference type="InterPro" id="IPR051331">
    <property type="entry name" value="Chorismate_mutase-related"/>
</dbReference>
<accession>A0A1B7W1Q6</accession>
<dbReference type="PROSITE" id="PS51168">
    <property type="entry name" value="CHORISMATE_MUT_2"/>
    <property type="match status" value="1"/>
</dbReference>
<proteinExistence type="predicted"/>
<dbReference type="SMART" id="SM00830">
    <property type="entry name" value="CM_2"/>
    <property type="match status" value="1"/>
</dbReference>
<protein>
    <submittedName>
        <fullName evidence="3">4-amino-4-deoxychorismate mutase</fullName>
    </submittedName>
</protein>
<dbReference type="GO" id="GO:0046417">
    <property type="term" value="P:chorismate metabolic process"/>
    <property type="evidence" value="ECO:0007669"/>
    <property type="project" value="InterPro"/>
</dbReference>
<evidence type="ECO:0000313" key="3">
    <source>
        <dbReference type="EMBL" id="OBQ27212.1"/>
    </source>
</evidence>
<dbReference type="PANTHER" id="PTHR38041:SF1">
    <property type="entry name" value="CHORISMATE MUTASE"/>
    <property type="match status" value="1"/>
</dbReference>
<gene>
    <name evidence="3" type="ORF">AN481_01875</name>
</gene>
<dbReference type="InterPro" id="IPR036979">
    <property type="entry name" value="CM_dom_sf"/>
</dbReference>
<name>A0A1B7W1Q6_APHFL</name>